<dbReference type="PANTHER" id="PTHR12558">
    <property type="entry name" value="CELL DIVISION CYCLE 16,23,27"/>
    <property type="match status" value="1"/>
</dbReference>
<accession>A0A7W7FQX2</accession>
<proteinExistence type="predicted"/>
<name>A0A7W7FQX2_9PSEU</name>
<dbReference type="Pfam" id="PF13374">
    <property type="entry name" value="TPR_10"/>
    <property type="match status" value="1"/>
</dbReference>
<dbReference type="EMBL" id="JACHMH010000001">
    <property type="protein sequence ID" value="MBB4674270.1"/>
    <property type="molecule type" value="Genomic_DNA"/>
</dbReference>
<keyword evidence="2" id="KW-1185">Reference proteome</keyword>
<dbReference type="PANTHER" id="PTHR12558:SF13">
    <property type="entry name" value="CELL DIVISION CYCLE PROTEIN 27 HOMOLOG"/>
    <property type="match status" value="1"/>
</dbReference>
<comment type="caution">
    <text evidence="1">The sequence shown here is derived from an EMBL/GenBank/DDBJ whole genome shotgun (WGS) entry which is preliminary data.</text>
</comment>
<evidence type="ECO:0000313" key="2">
    <source>
        <dbReference type="Proteomes" id="UP000533598"/>
    </source>
</evidence>
<reference evidence="1 2" key="1">
    <citation type="submission" date="2020-08" db="EMBL/GenBank/DDBJ databases">
        <title>Sequencing the genomes of 1000 actinobacteria strains.</title>
        <authorList>
            <person name="Klenk H.-P."/>
        </authorList>
    </citation>
    <scope>NUCLEOTIDE SEQUENCE [LARGE SCALE GENOMIC DNA]</scope>
    <source>
        <strain evidence="1 2">DSM 44230</strain>
    </source>
</reference>
<organism evidence="1 2">
    <name type="scientific">Crossiella cryophila</name>
    <dbReference type="NCBI Taxonomy" id="43355"/>
    <lineage>
        <taxon>Bacteria</taxon>
        <taxon>Bacillati</taxon>
        <taxon>Actinomycetota</taxon>
        <taxon>Actinomycetes</taxon>
        <taxon>Pseudonocardiales</taxon>
        <taxon>Pseudonocardiaceae</taxon>
        <taxon>Crossiella</taxon>
    </lineage>
</organism>
<dbReference type="InterPro" id="IPR011990">
    <property type="entry name" value="TPR-like_helical_dom_sf"/>
</dbReference>
<dbReference type="SUPFAM" id="SSF81901">
    <property type="entry name" value="HCP-like"/>
    <property type="match status" value="2"/>
</dbReference>
<sequence length="452" mass="49477">MSWLDDRLRRAERDGATAMQWNELGMALADQKRWPAAEDCFRRAIAAGGEHAHYNLGNVLRQRYLPGRDRDLLRAAVHSYRKAVVAGCLEAHQALGMALIELGQYTEEAREQLAVAARLGDRWAVMGQAQLAEADGEPGEQERLLRGLLADEDPVLADCARAELGIVLRFDTRAAEAETLLAEGAAGGQRHSAYQYALLLDEDWHAADRAEPAFRRAIDLGERQALLKLGRLLRRNHRARDAVAVFTEAATAGLSEAYAQLARAHRDLGERQEMFAALDLGMGLGDAETFFEAAEIAELDDRRTEAEQILWRAMAELVHPGDLAMARVQLADQLIDTGREPAGVELLRAGIAAGESEAVNSLGNYYSEHLGDSAAAEEIYRTAIAGGDDLARYNLAHLLWADGRLAEAETELLGLVTAGEPGAYRDLAELATARGLAAEAERYRSLIPRGRR</sequence>
<dbReference type="RefSeq" id="WP_185000306.1">
    <property type="nucleotide sequence ID" value="NZ_BAAAUI010000011.1"/>
</dbReference>
<dbReference type="Proteomes" id="UP000533598">
    <property type="component" value="Unassembled WGS sequence"/>
</dbReference>
<dbReference type="SMART" id="SM00028">
    <property type="entry name" value="TPR"/>
    <property type="match status" value="2"/>
</dbReference>
<evidence type="ECO:0000313" key="1">
    <source>
        <dbReference type="EMBL" id="MBB4674270.1"/>
    </source>
</evidence>
<dbReference type="Gene3D" id="1.25.40.10">
    <property type="entry name" value="Tetratricopeptide repeat domain"/>
    <property type="match status" value="3"/>
</dbReference>
<gene>
    <name evidence="1" type="ORF">HNR67_000388</name>
</gene>
<dbReference type="InterPro" id="IPR019734">
    <property type="entry name" value="TPR_rpt"/>
</dbReference>
<dbReference type="AlphaFoldDB" id="A0A7W7FQX2"/>
<protein>
    <submittedName>
        <fullName evidence="1">Tetratricopeptide (TPR) repeat protein</fullName>
    </submittedName>
</protein>